<protein>
    <recommendedName>
        <fullName evidence="3">C2H2-type domain-containing protein</fullName>
    </recommendedName>
</protein>
<organism evidence="4 5">
    <name type="scientific">Dreissena polymorpha</name>
    <name type="common">Zebra mussel</name>
    <name type="synonym">Mytilus polymorpha</name>
    <dbReference type="NCBI Taxonomy" id="45954"/>
    <lineage>
        <taxon>Eukaryota</taxon>
        <taxon>Metazoa</taxon>
        <taxon>Spiralia</taxon>
        <taxon>Lophotrochozoa</taxon>
        <taxon>Mollusca</taxon>
        <taxon>Bivalvia</taxon>
        <taxon>Autobranchia</taxon>
        <taxon>Heteroconchia</taxon>
        <taxon>Euheterodonta</taxon>
        <taxon>Imparidentia</taxon>
        <taxon>Neoheterodontei</taxon>
        <taxon>Myida</taxon>
        <taxon>Dreissenoidea</taxon>
        <taxon>Dreissenidae</taxon>
        <taxon>Dreissena</taxon>
    </lineage>
</organism>
<sequence length="979" mass="107225">MFNGGTPVTNIIPQSVIVRRPIQQIVSAPLGSSQNPIRIIQQGNQYTPVQQLTPEQLQQIMHVVQQQQATKNPGSSIIFNPQTNTKIVYRVIYPSQLHKDAEKLDGKESNLTPKRVYKKRMKDEEEKIDGPELSKEEKEMRKKMRPKTRSGRVSKPPKHMVSDYKHIHVLDYDEDYDDSDGGYSDFKLSDNDEDGEENIRKTEDENYVSYGLDSNKPKNWKCITCGKAYIGKAGLGRHLRINPSHGSLDPDAAEMEPPDPNVTPPDDSLPNTPATPNGAASAANSTGSFSEDSRDSSISHGYNPTPQPRGRGRGRGRRGWRGRGLYRGLDPESRRQARLKEVMNDCTDEELMEIVLPRLAKVITLWEFLLMKVERGGPAPGACVDDIYREYEGLHTHVRRMCQQYLEHVGPSVAEPAQAGSESQPLLQVENPVVAQALGLSLGAHRVSPIQESEVQHKYKFLTTKASFTNKSTKRTVEVVTPEEMISPTKKPKLTSPAGRVAYSPQTSKQSIGNVSETKANNCDVLTTQVKQLTPTVLVDQSGHAVKSNIRVAGSTKTVSLLTSNSLSSHTASRAISMPSITSPQHPIPLNNSSQKIIIVSGMNQALPGSTTSASSKHVQQTLPPSNSVQLPVMSPCHSGAQIITFTNGQAINSHNGILLQNGSGSGAISIPTMPSTGNNILQASNHAMMNSISQQPLVIKVPVQSVNSGGQVLQPKLVLNEMNLLNSIPQSARLEPRHLHQQNVQQVFTIDNSQPQFTFTSSDGDTTQNIVYTFANGSVGASSDNIVLMHPDSVYFSKDATEIKQEQNDSFEDIISEETDENNPQEQLISETSVFGGSNDMNKPDNTTESNAVLGSSESEQFLMIPHGDIRESSDFRSDQHENSSSFNNIEALNGNNCIVEESTEGGLEFDMETVDDQEETLQIPTSSIYQAEDGTIFIQNADGTTLQVQGTDGQPVSLETVQAALGMDFDTQIITTQ</sequence>
<evidence type="ECO:0000313" key="4">
    <source>
        <dbReference type="EMBL" id="KAH3847926.1"/>
    </source>
</evidence>
<reference evidence="4" key="2">
    <citation type="submission" date="2020-11" db="EMBL/GenBank/DDBJ databases">
        <authorList>
            <person name="McCartney M.A."/>
            <person name="Auch B."/>
            <person name="Kono T."/>
            <person name="Mallez S."/>
            <person name="Becker A."/>
            <person name="Gohl D.M."/>
            <person name="Silverstein K.A.T."/>
            <person name="Koren S."/>
            <person name="Bechman K.B."/>
            <person name="Herman A."/>
            <person name="Abrahante J.E."/>
            <person name="Garbe J."/>
        </authorList>
    </citation>
    <scope>NUCLEOTIDE SEQUENCE</scope>
    <source>
        <strain evidence="4">Duluth1</strain>
        <tissue evidence="4">Whole animal</tissue>
    </source>
</reference>
<name>A0A9D4KXU3_DREPO</name>
<keyword evidence="1" id="KW-0479">Metal-binding</keyword>
<feature type="domain" description="C2H2-type" evidence="3">
    <location>
        <begin position="220"/>
        <end position="250"/>
    </location>
</feature>
<feature type="compositionally biased region" description="Basic and acidic residues" evidence="2">
    <location>
        <begin position="121"/>
        <end position="140"/>
    </location>
</feature>
<dbReference type="EMBL" id="JAIWYP010000003">
    <property type="protein sequence ID" value="KAH3847926.1"/>
    <property type="molecule type" value="Genomic_DNA"/>
</dbReference>
<feature type="compositionally biased region" description="Basic residues" evidence="2">
    <location>
        <begin position="310"/>
        <end position="321"/>
    </location>
</feature>
<comment type="caution">
    <text evidence="4">The sequence shown here is derived from an EMBL/GenBank/DDBJ whole genome shotgun (WGS) entry which is preliminary data.</text>
</comment>
<dbReference type="Pfam" id="PF15961">
    <property type="entry name" value="DUF4764"/>
    <property type="match status" value="2"/>
</dbReference>
<evidence type="ECO:0000259" key="3">
    <source>
        <dbReference type="PROSITE" id="PS50157"/>
    </source>
</evidence>
<gene>
    <name evidence="4" type="ORF">DPMN_090262</name>
</gene>
<feature type="compositionally biased region" description="Low complexity" evidence="2">
    <location>
        <begin position="270"/>
        <end position="290"/>
    </location>
</feature>
<dbReference type="InterPro" id="IPR013087">
    <property type="entry name" value="Znf_C2H2_type"/>
</dbReference>
<proteinExistence type="predicted"/>
<feature type="region of interest" description="Disordered" evidence="2">
    <location>
        <begin position="121"/>
        <end position="159"/>
    </location>
</feature>
<evidence type="ECO:0000256" key="1">
    <source>
        <dbReference type="PROSITE-ProRule" id="PRU00042"/>
    </source>
</evidence>
<evidence type="ECO:0000313" key="5">
    <source>
        <dbReference type="Proteomes" id="UP000828390"/>
    </source>
</evidence>
<dbReference type="PANTHER" id="PTHR16116">
    <property type="entry name" value="ZINC FINGER PROTEIN 839"/>
    <property type="match status" value="1"/>
</dbReference>
<keyword evidence="1" id="KW-0862">Zinc</keyword>
<feature type="region of interest" description="Disordered" evidence="2">
    <location>
        <begin position="482"/>
        <end position="512"/>
    </location>
</feature>
<dbReference type="OrthoDB" id="5981545at2759"/>
<feature type="region of interest" description="Disordered" evidence="2">
    <location>
        <begin position="241"/>
        <end position="332"/>
    </location>
</feature>
<keyword evidence="5" id="KW-1185">Reference proteome</keyword>
<dbReference type="AlphaFoldDB" id="A0A9D4KXU3"/>
<reference evidence="4" key="1">
    <citation type="journal article" date="2019" name="bioRxiv">
        <title>The Genome of the Zebra Mussel, Dreissena polymorpha: A Resource for Invasive Species Research.</title>
        <authorList>
            <person name="McCartney M.A."/>
            <person name="Auch B."/>
            <person name="Kono T."/>
            <person name="Mallez S."/>
            <person name="Zhang Y."/>
            <person name="Obille A."/>
            <person name="Becker A."/>
            <person name="Abrahante J.E."/>
            <person name="Garbe J."/>
            <person name="Badalamenti J.P."/>
            <person name="Herman A."/>
            <person name="Mangelson H."/>
            <person name="Liachko I."/>
            <person name="Sullivan S."/>
            <person name="Sone E.D."/>
            <person name="Koren S."/>
            <person name="Silverstein K.A.T."/>
            <person name="Beckman K.B."/>
            <person name="Gohl D.M."/>
        </authorList>
    </citation>
    <scope>NUCLEOTIDE SEQUENCE</scope>
    <source>
        <strain evidence="4">Duluth1</strain>
        <tissue evidence="4">Whole animal</tissue>
    </source>
</reference>
<keyword evidence="1" id="KW-0863">Zinc-finger</keyword>
<dbReference type="PANTHER" id="PTHR16116:SF5">
    <property type="entry name" value="ZINC FINGER PROTEIN 839"/>
    <property type="match status" value="1"/>
</dbReference>
<feature type="compositionally biased region" description="Basic residues" evidence="2">
    <location>
        <begin position="141"/>
        <end position="158"/>
    </location>
</feature>
<dbReference type="InterPro" id="IPR039946">
    <property type="entry name" value="ZN839"/>
</dbReference>
<dbReference type="PROSITE" id="PS50157">
    <property type="entry name" value="ZINC_FINGER_C2H2_2"/>
    <property type="match status" value="1"/>
</dbReference>
<accession>A0A9D4KXU3</accession>
<evidence type="ECO:0000256" key="2">
    <source>
        <dbReference type="SAM" id="MobiDB-lite"/>
    </source>
</evidence>
<dbReference type="GO" id="GO:0008270">
    <property type="term" value="F:zinc ion binding"/>
    <property type="evidence" value="ECO:0007669"/>
    <property type="project" value="UniProtKB-KW"/>
</dbReference>
<dbReference type="Proteomes" id="UP000828390">
    <property type="component" value="Unassembled WGS sequence"/>
</dbReference>
<dbReference type="InterPro" id="IPR031885">
    <property type="entry name" value="DUF4764"/>
</dbReference>